<evidence type="ECO:0000256" key="6">
    <source>
        <dbReference type="RuleBase" id="RU000356"/>
    </source>
</evidence>
<proteinExistence type="inferred from homology"/>
<reference evidence="8" key="1">
    <citation type="journal article" date="2021" name="Sci. Rep.">
        <title>Diploid genomic architecture of Nitzschia inconspicua, an elite biomass production diatom.</title>
        <authorList>
            <person name="Oliver A."/>
            <person name="Podell S."/>
            <person name="Pinowska A."/>
            <person name="Traller J.C."/>
            <person name="Smith S.R."/>
            <person name="McClure R."/>
            <person name="Beliaev A."/>
            <person name="Bohutskyi P."/>
            <person name="Hill E.A."/>
            <person name="Rabines A."/>
            <person name="Zheng H."/>
            <person name="Allen L.Z."/>
            <person name="Kuo A."/>
            <person name="Grigoriev I.V."/>
            <person name="Allen A.E."/>
            <person name="Hazlebeck D."/>
            <person name="Allen E.E."/>
        </authorList>
    </citation>
    <scope>NUCLEOTIDE SEQUENCE</scope>
    <source>
        <strain evidence="8">Hildebrandi</strain>
    </source>
</reference>
<evidence type="ECO:0000256" key="3">
    <source>
        <dbReference type="ARBA" id="ARBA00022621"/>
    </source>
</evidence>
<feature type="domain" description="Globin" evidence="7">
    <location>
        <begin position="5"/>
        <end position="157"/>
    </location>
</feature>
<protein>
    <submittedName>
        <fullName evidence="8">Globin-like protein</fullName>
    </submittedName>
</protein>
<name>A0A9K3PZF3_9STRA</name>
<keyword evidence="2 6" id="KW-0349">Heme</keyword>
<dbReference type="CDD" id="cd01040">
    <property type="entry name" value="Mb-like"/>
    <property type="match status" value="1"/>
</dbReference>
<keyword evidence="5" id="KW-0408">Iron</keyword>
<evidence type="ECO:0000256" key="1">
    <source>
        <dbReference type="ARBA" id="ARBA00022448"/>
    </source>
</evidence>
<keyword evidence="1 6" id="KW-0813">Transport</keyword>
<dbReference type="Pfam" id="PF00042">
    <property type="entry name" value="Globin"/>
    <property type="match status" value="1"/>
</dbReference>
<keyword evidence="4" id="KW-0479">Metal-binding</keyword>
<sequence length="158" mass="18421">MVADTMSCTTVFNVTDTWEQVRRNENFEEIVGRELFLRFFTLEPEAMVIFGFDPEADLETLSKSHRFIKHSSYFIKMIDKTLSMLGPDMELLTEVLLELGQKHLCYGVKPEYYLSMGRAFIDEVETILGDSRFTPEVKDSWFEVYGAISYDLIRAQKM</sequence>
<reference evidence="8" key="2">
    <citation type="submission" date="2021-04" db="EMBL/GenBank/DDBJ databases">
        <authorList>
            <person name="Podell S."/>
        </authorList>
    </citation>
    <scope>NUCLEOTIDE SEQUENCE</scope>
    <source>
        <strain evidence="8">Hildebrandi</strain>
    </source>
</reference>
<keyword evidence="9" id="KW-1185">Reference proteome</keyword>
<dbReference type="PANTHER" id="PTHR46458">
    <property type="entry name" value="BLR2807 PROTEIN"/>
    <property type="match status" value="1"/>
</dbReference>
<dbReference type="PROSITE" id="PS01033">
    <property type="entry name" value="GLOBIN"/>
    <property type="match status" value="1"/>
</dbReference>
<dbReference type="GO" id="GO:0020037">
    <property type="term" value="F:heme binding"/>
    <property type="evidence" value="ECO:0007669"/>
    <property type="project" value="InterPro"/>
</dbReference>
<evidence type="ECO:0000256" key="4">
    <source>
        <dbReference type="ARBA" id="ARBA00022723"/>
    </source>
</evidence>
<evidence type="ECO:0000313" key="8">
    <source>
        <dbReference type="EMBL" id="KAG7365817.1"/>
    </source>
</evidence>
<keyword evidence="3 6" id="KW-0561">Oxygen transport</keyword>
<accession>A0A9K3PZF3</accession>
<dbReference type="AlphaFoldDB" id="A0A9K3PZF3"/>
<gene>
    <name evidence="8" type="ORF">IV203_028487</name>
</gene>
<evidence type="ECO:0000259" key="7">
    <source>
        <dbReference type="PROSITE" id="PS01033"/>
    </source>
</evidence>
<dbReference type="PANTHER" id="PTHR46458:SF1">
    <property type="entry name" value="GEO09476P1"/>
    <property type="match status" value="1"/>
</dbReference>
<evidence type="ECO:0000256" key="2">
    <source>
        <dbReference type="ARBA" id="ARBA00022617"/>
    </source>
</evidence>
<dbReference type="OrthoDB" id="417967at2759"/>
<dbReference type="InterPro" id="IPR000971">
    <property type="entry name" value="Globin"/>
</dbReference>
<evidence type="ECO:0000256" key="5">
    <source>
        <dbReference type="ARBA" id="ARBA00023004"/>
    </source>
</evidence>
<dbReference type="EMBL" id="JAGRRH010000007">
    <property type="protein sequence ID" value="KAG7365817.1"/>
    <property type="molecule type" value="Genomic_DNA"/>
</dbReference>
<comment type="similarity">
    <text evidence="6">Belongs to the globin family.</text>
</comment>
<evidence type="ECO:0000313" key="9">
    <source>
        <dbReference type="Proteomes" id="UP000693970"/>
    </source>
</evidence>
<dbReference type="InterPro" id="IPR050532">
    <property type="entry name" value="Globin-like_OT"/>
</dbReference>
<dbReference type="InterPro" id="IPR044399">
    <property type="entry name" value="Mb-like_M"/>
</dbReference>
<dbReference type="GO" id="GO:0046872">
    <property type="term" value="F:metal ion binding"/>
    <property type="evidence" value="ECO:0007669"/>
    <property type="project" value="UniProtKB-KW"/>
</dbReference>
<comment type="caution">
    <text evidence="8">The sequence shown here is derived from an EMBL/GenBank/DDBJ whole genome shotgun (WGS) entry which is preliminary data.</text>
</comment>
<organism evidence="8 9">
    <name type="scientific">Nitzschia inconspicua</name>
    <dbReference type="NCBI Taxonomy" id="303405"/>
    <lineage>
        <taxon>Eukaryota</taxon>
        <taxon>Sar</taxon>
        <taxon>Stramenopiles</taxon>
        <taxon>Ochrophyta</taxon>
        <taxon>Bacillariophyta</taxon>
        <taxon>Bacillariophyceae</taxon>
        <taxon>Bacillariophycidae</taxon>
        <taxon>Bacillariales</taxon>
        <taxon>Bacillariaceae</taxon>
        <taxon>Nitzschia</taxon>
    </lineage>
</organism>
<dbReference type="GO" id="GO:0005344">
    <property type="term" value="F:oxygen carrier activity"/>
    <property type="evidence" value="ECO:0007669"/>
    <property type="project" value="UniProtKB-KW"/>
</dbReference>
<dbReference type="Proteomes" id="UP000693970">
    <property type="component" value="Unassembled WGS sequence"/>
</dbReference>